<proteinExistence type="predicted"/>
<organism evidence="4 5">
    <name type="scientific">Amniculicola lignicola CBS 123094</name>
    <dbReference type="NCBI Taxonomy" id="1392246"/>
    <lineage>
        <taxon>Eukaryota</taxon>
        <taxon>Fungi</taxon>
        <taxon>Dikarya</taxon>
        <taxon>Ascomycota</taxon>
        <taxon>Pezizomycotina</taxon>
        <taxon>Dothideomycetes</taxon>
        <taxon>Pleosporomycetidae</taxon>
        <taxon>Pleosporales</taxon>
        <taxon>Amniculicolaceae</taxon>
        <taxon>Amniculicola</taxon>
    </lineage>
</organism>
<dbReference type="EMBL" id="ML977560">
    <property type="protein sequence ID" value="KAF2006413.1"/>
    <property type="molecule type" value="Genomic_DNA"/>
</dbReference>
<dbReference type="AlphaFoldDB" id="A0A6A5WX68"/>
<evidence type="ECO:0000256" key="2">
    <source>
        <dbReference type="SAM" id="MobiDB-lite"/>
    </source>
</evidence>
<dbReference type="PANTHER" id="PTHR38049">
    <property type="entry name" value="RICIN B LECTIN DOMAIN-CONTAINING PROTEIN"/>
    <property type="match status" value="1"/>
</dbReference>
<reference evidence="4" key="1">
    <citation type="journal article" date="2020" name="Stud. Mycol.">
        <title>101 Dothideomycetes genomes: a test case for predicting lifestyles and emergence of pathogens.</title>
        <authorList>
            <person name="Haridas S."/>
            <person name="Albert R."/>
            <person name="Binder M."/>
            <person name="Bloem J."/>
            <person name="Labutti K."/>
            <person name="Salamov A."/>
            <person name="Andreopoulos B."/>
            <person name="Baker S."/>
            <person name="Barry K."/>
            <person name="Bills G."/>
            <person name="Bluhm B."/>
            <person name="Cannon C."/>
            <person name="Castanera R."/>
            <person name="Culley D."/>
            <person name="Daum C."/>
            <person name="Ezra D."/>
            <person name="Gonzalez J."/>
            <person name="Henrissat B."/>
            <person name="Kuo A."/>
            <person name="Liang C."/>
            <person name="Lipzen A."/>
            <person name="Lutzoni F."/>
            <person name="Magnuson J."/>
            <person name="Mondo S."/>
            <person name="Nolan M."/>
            <person name="Ohm R."/>
            <person name="Pangilinan J."/>
            <person name="Park H.-J."/>
            <person name="Ramirez L."/>
            <person name="Alfaro M."/>
            <person name="Sun H."/>
            <person name="Tritt A."/>
            <person name="Yoshinaga Y."/>
            <person name="Zwiers L.-H."/>
            <person name="Turgeon B."/>
            <person name="Goodwin S."/>
            <person name="Spatafora J."/>
            <person name="Crous P."/>
            <person name="Grigoriev I."/>
        </authorList>
    </citation>
    <scope>NUCLEOTIDE SEQUENCE</scope>
    <source>
        <strain evidence="4">CBS 123094</strain>
    </source>
</reference>
<sequence>MIPLALFLGGSVIAIPVVTGIAEGVQEQKKQNEEAANETRMIKFNIYVHCEDEHELADDIDEGIIVLRHNKVWVVPRDIEARKPIPPKQGLTPELHAFAGFFIQYPDDERCPVERGLVSTISDDPPVLNWIYVNNDTYALAYGNRTASITHMVGAWDWTDDERYIMLDGFEGFIAVDEGIDPSTEWGKEGLRWAVYFDNDDDGLKKKKGKRRAFEIGLERVCQSAEEQLKQLEDADKKMQVKTRGGLSTQFTAPGAEARMKKKEAA</sequence>
<dbReference type="OrthoDB" id="3928002at2759"/>
<dbReference type="Proteomes" id="UP000799779">
    <property type="component" value="Unassembled WGS sequence"/>
</dbReference>
<gene>
    <name evidence="4" type="ORF">P154DRAFT_422987</name>
</gene>
<feature type="region of interest" description="Disordered" evidence="2">
    <location>
        <begin position="243"/>
        <end position="266"/>
    </location>
</feature>
<dbReference type="PANTHER" id="PTHR38049:SF1">
    <property type="entry name" value="PROTEIN KINASE DOMAIN-CONTAINING PROTEIN"/>
    <property type="match status" value="1"/>
</dbReference>
<feature type="coiled-coil region" evidence="1">
    <location>
        <begin position="215"/>
        <end position="242"/>
    </location>
</feature>
<evidence type="ECO:0000313" key="5">
    <source>
        <dbReference type="Proteomes" id="UP000799779"/>
    </source>
</evidence>
<feature type="chain" id="PRO_5025469972" evidence="3">
    <location>
        <begin position="21"/>
        <end position="266"/>
    </location>
</feature>
<name>A0A6A5WX68_9PLEO</name>
<evidence type="ECO:0000313" key="4">
    <source>
        <dbReference type="EMBL" id="KAF2006413.1"/>
    </source>
</evidence>
<evidence type="ECO:0000256" key="3">
    <source>
        <dbReference type="SAM" id="SignalP"/>
    </source>
</evidence>
<protein>
    <submittedName>
        <fullName evidence="4">Uncharacterized protein</fullName>
    </submittedName>
</protein>
<evidence type="ECO:0000256" key="1">
    <source>
        <dbReference type="SAM" id="Coils"/>
    </source>
</evidence>
<keyword evidence="3" id="KW-0732">Signal</keyword>
<feature type="signal peptide" evidence="3">
    <location>
        <begin position="1"/>
        <end position="20"/>
    </location>
</feature>
<keyword evidence="1" id="KW-0175">Coiled coil</keyword>
<accession>A0A6A5WX68</accession>
<keyword evidence="5" id="KW-1185">Reference proteome</keyword>